<proteinExistence type="predicted"/>
<dbReference type="Pfam" id="PF26583">
    <property type="entry name" value="Spectrin_YLPM1"/>
    <property type="match status" value="1"/>
</dbReference>
<evidence type="ECO:0000259" key="2">
    <source>
        <dbReference type="Pfam" id="PF26583"/>
    </source>
</evidence>
<sequence>MKFKFVFNMWNQWNTQPSTTSGFQAAGYPTTANPSATTAPTSGGFPMGYPFYPSAMQAPTGIPGYAGAQQWPMPQQQQQQQWQQWEQWHQQYAQWQQQYGDKYQNQLMMGRNAGLPPLPDALVNPPLPGDAKDNSKNSNSQISTDFTQGGVQGSDGGAKRSRDISVNDSNTQVSKKPRVGDDKEKGSNVDKSNKESIEELSEEEKIFDAQFKNWENQLLKWKEQNSSHPDKDQFKEYEAKWESIREQMRQKRELMRKKRETKLADENKVSSSSELSSSGQDQKIQTGG</sequence>
<feature type="domain" description="YLPM1-like spectrin repeat" evidence="2">
    <location>
        <begin position="192"/>
        <end position="268"/>
    </location>
</feature>
<dbReference type="GO" id="GO:0032204">
    <property type="term" value="P:regulation of telomere maintenance"/>
    <property type="evidence" value="ECO:0007669"/>
    <property type="project" value="TreeGrafter"/>
</dbReference>
<dbReference type="EMBL" id="GEDC01019200">
    <property type="protein sequence ID" value="JAS18098.1"/>
    <property type="molecule type" value="Transcribed_RNA"/>
</dbReference>
<feature type="compositionally biased region" description="Polar residues" evidence="1">
    <location>
        <begin position="279"/>
        <end position="288"/>
    </location>
</feature>
<organism evidence="3">
    <name type="scientific">Clastoptera arizonana</name>
    <name type="common">Arizona spittle bug</name>
    <dbReference type="NCBI Taxonomy" id="38151"/>
    <lineage>
        <taxon>Eukaryota</taxon>
        <taxon>Metazoa</taxon>
        <taxon>Ecdysozoa</taxon>
        <taxon>Arthropoda</taxon>
        <taxon>Hexapoda</taxon>
        <taxon>Insecta</taxon>
        <taxon>Pterygota</taxon>
        <taxon>Neoptera</taxon>
        <taxon>Paraneoptera</taxon>
        <taxon>Hemiptera</taxon>
        <taxon>Auchenorrhyncha</taxon>
        <taxon>Cercopoidea</taxon>
        <taxon>Clastopteridae</taxon>
        <taxon>Clastoptera</taxon>
    </lineage>
</organism>
<dbReference type="GO" id="GO:0005634">
    <property type="term" value="C:nucleus"/>
    <property type="evidence" value="ECO:0007669"/>
    <property type="project" value="InterPro"/>
</dbReference>
<dbReference type="PANTHER" id="PTHR13413">
    <property type="entry name" value="YLP MOTIF CONTAINING PROTEIN NUCLEAR PROTEIN ZAP"/>
    <property type="match status" value="1"/>
</dbReference>
<reference evidence="3" key="1">
    <citation type="submission" date="2015-12" db="EMBL/GenBank/DDBJ databases">
        <title>De novo transcriptome assembly of four potential Pierce s Disease insect vectors from Arizona vineyards.</title>
        <authorList>
            <person name="Tassone E.E."/>
        </authorList>
    </citation>
    <scope>NUCLEOTIDE SEQUENCE</scope>
</reference>
<feature type="compositionally biased region" description="Polar residues" evidence="1">
    <location>
        <begin position="136"/>
        <end position="149"/>
    </location>
</feature>
<feature type="region of interest" description="Disordered" evidence="1">
    <location>
        <begin position="116"/>
        <end position="202"/>
    </location>
</feature>
<name>A0A1B6CXF5_9HEMI</name>
<protein>
    <recommendedName>
        <fullName evidence="2">YLPM1-like spectrin repeat domain-containing protein</fullName>
    </recommendedName>
</protein>
<dbReference type="InterPro" id="IPR058903">
    <property type="entry name" value="Spectrin_YLPM1-like"/>
</dbReference>
<evidence type="ECO:0000256" key="1">
    <source>
        <dbReference type="SAM" id="MobiDB-lite"/>
    </source>
</evidence>
<accession>A0A1B6CXF5</accession>
<dbReference type="PANTHER" id="PTHR13413:SF0">
    <property type="entry name" value="YLP MOTIF-CONTAINING PROTEIN 1"/>
    <property type="match status" value="1"/>
</dbReference>
<feature type="region of interest" description="Disordered" evidence="1">
    <location>
        <begin position="250"/>
        <end position="288"/>
    </location>
</feature>
<gene>
    <name evidence="3" type="ORF">g.17077</name>
</gene>
<dbReference type="AlphaFoldDB" id="A0A1B6CXF5"/>
<feature type="non-terminal residue" evidence="3">
    <location>
        <position position="288"/>
    </location>
</feature>
<feature type="compositionally biased region" description="Basic and acidic residues" evidence="1">
    <location>
        <begin position="178"/>
        <end position="202"/>
    </location>
</feature>
<dbReference type="InterPro" id="IPR026314">
    <property type="entry name" value="YLP_motif_con_p1"/>
</dbReference>
<evidence type="ECO:0000313" key="3">
    <source>
        <dbReference type="EMBL" id="JAS18098.1"/>
    </source>
</evidence>